<dbReference type="SUPFAM" id="SSF51161">
    <property type="entry name" value="Trimeric LpxA-like enzymes"/>
    <property type="match status" value="1"/>
</dbReference>
<accession>A0A414HRT2</accession>
<dbReference type="Gene3D" id="2.160.10.10">
    <property type="entry name" value="Hexapeptide repeat proteins"/>
    <property type="match status" value="1"/>
</dbReference>
<dbReference type="InterPro" id="IPR011004">
    <property type="entry name" value="Trimer_LpxA-like_sf"/>
</dbReference>
<protein>
    <submittedName>
        <fullName evidence="2">Uncharacterized protein</fullName>
    </submittedName>
</protein>
<reference evidence="2 4" key="1">
    <citation type="submission" date="2018-08" db="EMBL/GenBank/DDBJ databases">
        <title>A genome reference for cultivated species of the human gut microbiota.</title>
        <authorList>
            <person name="Zou Y."/>
            <person name="Xue W."/>
            <person name="Luo G."/>
        </authorList>
    </citation>
    <scope>NUCLEOTIDE SEQUENCE [LARGE SCALE GENOMIC DNA]</scope>
    <source>
        <strain evidence="2 4">AM30-26</strain>
    </source>
</reference>
<evidence type="ECO:0000313" key="4">
    <source>
        <dbReference type="Proteomes" id="UP000284785"/>
    </source>
</evidence>
<name>A0A414HRT2_BACT4</name>
<evidence type="ECO:0000313" key="3">
    <source>
        <dbReference type="EMBL" id="UYU74150.1"/>
    </source>
</evidence>
<dbReference type="Proteomes" id="UP000440614">
    <property type="component" value="Unassembled WGS sequence"/>
</dbReference>
<gene>
    <name evidence="2" type="ORF">DW780_03660</name>
    <name evidence="1" type="ORF">GAO51_13040</name>
    <name evidence="3" type="ORF">KQP59_22445</name>
</gene>
<dbReference type="PANTHER" id="PTHR23416">
    <property type="entry name" value="SIALIC ACID SYNTHASE-RELATED"/>
    <property type="match status" value="1"/>
</dbReference>
<dbReference type="Proteomes" id="UP001156216">
    <property type="component" value="Chromosome"/>
</dbReference>
<evidence type="ECO:0000313" key="5">
    <source>
        <dbReference type="Proteomes" id="UP000440614"/>
    </source>
</evidence>
<reference evidence="3" key="3">
    <citation type="submission" date="2021-06" db="EMBL/GenBank/DDBJ databases">
        <title>Interrogation of the integrated mobile genetic elements in gut-associated Bacteroides with a consensus prediction approach.</title>
        <authorList>
            <person name="Campbell D.E."/>
            <person name="Leigh J.R."/>
            <person name="Kim T."/>
            <person name="England W."/>
            <person name="Whitaker R.J."/>
            <person name="Degnan P.H."/>
        </authorList>
    </citation>
    <scope>NUCLEOTIDE SEQUENCE</scope>
    <source>
        <strain evidence="3">VPI-BTDOT2</strain>
    </source>
</reference>
<dbReference type="EMBL" id="QSJP01000003">
    <property type="protein sequence ID" value="RHD90106.1"/>
    <property type="molecule type" value="Genomic_DNA"/>
</dbReference>
<reference evidence="1 5" key="2">
    <citation type="journal article" date="2019" name="Nat. Med.">
        <title>A library of human gut bacterial isolates paired with longitudinal multiomics data enables mechanistic microbiome research.</title>
        <authorList>
            <person name="Poyet M."/>
            <person name="Groussin M."/>
            <person name="Gibbons S.M."/>
            <person name="Avila-Pacheco J."/>
            <person name="Jiang X."/>
            <person name="Kearney S.M."/>
            <person name="Perrotta A.R."/>
            <person name="Berdy B."/>
            <person name="Zhao S."/>
            <person name="Lieberman T.D."/>
            <person name="Swanson P.K."/>
            <person name="Smith M."/>
            <person name="Roesemann S."/>
            <person name="Alexander J.E."/>
            <person name="Rich S.A."/>
            <person name="Livny J."/>
            <person name="Vlamakis H."/>
            <person name="Clish C."/>
            <person name="Bullock K."/>
            <person name="Deik A."/>
            <person name="Scott J."/>
            <person name="Pierce K.A."/>
            <person name="Xavier R.J."/>
            <person name="Alm E.J."/>
        </authorList>
    </citation>
    <scope>NUCLEOTIDE SEQUENCE [LARGE SCALE GENOMIC DNA]</scope>
    <source>
        <strain evidence="1 5">BIOML-A188</strain>
    </source>
</reference>
<dbReference type="EMBL" id="CP083681">
    <property type="protein sequence ID" value="UYU74150.1"/>
    <property type="molecule type" value="Genomic_DNA"/>
</dbReference>
<dbReference type="Proteomes" id="UP000284785">
    <property type="component" value="Unassembled WGS sequence"/>
</dbReference>
<dbReference type="EMBL" id="WCSY01000012">
    <property type="protein sequence ID" value="KAB4311701.1"/>
    <property type="molecule type" value="Genomic_DNA"/>
</dbReference>
<organism evidence="2 4">
    <name type="scientific">Bacteroides thetaiotaomicron</name>
    <dbReference type="NCBI Taxonomy" id="818"/>
    <lineage>
        <taxon>Bacteria</taxon>
        <taxon>Pseudomonadati</taxon>
        <taxon>Bacteroidota</taxon>
        <taxon>Bacteroidia</taxon>
        <taxon>Bacteroidales</taxon>
        <taxon>Bacteroidaceae</taxon>
        <taxon>Bacteroides</taxon>
    </lineage>
</organism>
<evidence type="ECO:0000313" key="2">
    <source>
        <dbReference type="EMBL" id="RHD90106.1"/>
    </source>
</evidence>
<sequence length="54" mass="5855">MEDYVWIASRITILPSVTIGRGAVVACGMVVTRDVPPLVIAGYLLRLLDGEKII</sequence>
<proteinExistence type="predicted"/>
<dbReference type="AlphaFoldDB" id="A0A414HRT2"/>
<evidence type="ECO:0000313" key="1">
    <source>
        <dbReference type="EMBL" id="KAB4311701.1"/>
    </source>
</evidence>
<dbReference type="InterPro" id="IPR051159">
    <property type="entry name" value="Hexapeptide_acetyltransf"/>
</dbReference>